<dbReference type="InParanoid" id="D9QPC6"/>
<dbReference type="BioCyc" id="BSUB633149:G1GM8-3100-MONOMER"/>
<proteinExistence type="inferred from homology"/>
<dbReference type="PANTHER" id="PTHR10357:SF179">
    <property type="entry name" value="NEUTRAL AND BASIC AMINO ACID TRANSPORT PROTEIN RBAT"/>
    <property type="match status" value="1"/>
</dbReference>
<dbReference type="Gene3D" id="3.90.400.10">
    <property type="entry name" value="Oligo-1,6-glucosidase, Domain 2"/>
    <property type="match status" value="1"/>
</dbReference>
<keyword evidence="3" id="KW-0326">Glycosidase</keyword>
<dbReference type="HOGENOM" id="CLU_006462_2_3_5"/>
<gene>
    <name evidence="5" type="ordered locus">Bresu_3083</name>
</gene>
<dbReference type="AlphaFoldDB" id="D9QPC6"/>
<dbReference type="CAZy" id="GH13">
    <property type="family name" value="Glycoside Hydrolase Family 13"/>
</dbReference>
<dbReference type="GO" id="GO:0004556">
    <property type="term" value="F:alpha-amylase activity"/>
    <property type="evidence" value="ECO:0007669"/>
    <property type="project" value="TreeGrafter"/>
</dbReference>
<keyword evidence="6" id="KW-1185">Reference proteome</keyword>
<dbReference type="SUPFAM" id="SSF51445">
    <property type="entry name" value="(Trans)glycosidases"/>
    <property type="match status" value="1"/>
</dbReference>
<dbReference type="RefSeq" id="WP_013270489.1">
    <property type="nucleotide sequence ID" value="NC_014375.1"/>
</dbReference>
<dbReference type="InterPro" id="IPR045857">
    <property type="entry name" value="O16G_dom_2"/>
</dbReference>
<evidence type="ECO:0000313" key="6">
    <source>
        <dbReference type="Proteomes" id="UP000002696"/>
    </source>
</evidence>
<dbReference type="Gene3D" id="2.60.40.1180">
    <property type="entry name" value="Golgi alpha-mannosidase II"/>
    <property type="match status" value="1"/>
</dbReference>
<keyword evidence="2" id="KW-0378">Hydrolase</keyword>
<dbReference type="CDD" id="cd11330">
    <property type="entry name" value="AmyAc_OligoGlu"/>
    <property type="match status" value="1"/>
</dbReference>
<evidence type="ECO:0000313" key="5">
    <source>
        <dbReference type="EMBL" id="ADL02389.1"/>
    </source>
</evidence>
<protein>
    <submittedName>
        <fullName evidence="5">Alpha amylase catalytic region</fullName>
    </submittedName>
</protein>
<dbReference type="GO" id="GO:0009313">
    <property type="term" value="P:oligosaccharide catabolic process"/>
    <property type="evidence" value="ECO:0007669"/>
    <property type="project" value="TreeGrafter"/>
</dbReference>
<dbReference type="SMART" id="SM00642">
    <property type="entry name" value="Aamy"/>
    <property type="match status" value="1"/>
</dbReference>
<dbReference type="STRING" id="633149.Bresu_3083"/>
<dbReference type="EMBL" id="CP002102">
    <property type="protein sequence ID" value="ADL02389.1"/>
    <property type="molecule type" value="Genomic_DNA"/>
</dbReference>
<dbReference type="KEGG" id="bsb:Bresu_3083"/>
<comment type="similarity">
    <text evidence="1">Belongs to the glycosyl hydrolase 13 family.</text>
</comment>
<evidence type="ECO:0000256" key="3">
    <source>
        <dbReference type="ARBA" id="ARBA00023295"/>
    </source>
</evidence>
<sequence>MSQDPAPPSIAAPEWWRGAVLYQIYPRSFADSNGDGIGDLPGITAHLDHIASLGVDGIWLSPFFTSPMKDFGYDVSDYVGVDPIFGTLADFDAMLARAHALGLKVIIDQVYAHTSDQHVWFRESRQDRTNAKADWYVWADAKPEGSPPSNWQSVFGGPAWTWDARRGQYYMHNFLKEQPQLNVRLPVVQDALLQAARFWLDKGVDGFRCDALNFSIHDAALTDNPPVPTPGKRTRPFDFQQHIHNQSQPEILDFLTRLRALTDSYGDRFMVAEVAGERANEEMHEYTEGTDRLHSAYGFLYLYAPELTPALVEQGPAMWPGTPGEGWPSWAFSNHDAPRAVSRWAQARDPRAYAEMALLLLMTLRGNVFLYQGEELGLPQADVPFERLVDPEAIANWPETLGRDGARTPMPWLTDDVFAGFSTVEPWLPVDPRHRALAVGAQNPDPSSTLHLARRVIALRRAHPALRIGSMTMLGDLPEDVLAFRRDAGDDQILCVFNLGQRDTAWEPPSGWTVIASVNASPDQVFALPPMAGLVLART</sequence>
<evidence type="ECO:0000256" key="1">
    <source>
        <dbReference type="ARBA" id="ARBA00008061"/>
    </source>
</evidence>
<dbReference type="InterPro" id="IPR017853">
    <property type="entry name" value="GH"/>
</dbReference>
<dbReference type="FunCoup" id="D9QPC6">
    <property type="interactions" value="348"/>
</dbReference>
<accession>D9QPC6</accession>
<reference evidence="6" key="1">
    <citation type="journal article" date="2011" name="J. Bacteriol.">
        <title>Genome sequences of eight morphologically diverse alphaproteobacteria.</title>
        <authorList>
            <consortium name="US DOE Joint Genome Institute"/>
            <person name="Brown P.J."/>
            <person name="Kysela D.T."/>
            <person name="Buechlein A."/>
            <person name="Hemmerich C."/>
            <person name="Brun Y.V."/>
        </authorList>
    </citation>
    <scope>NUCLEOTIDE SEQUENCE [LARGE SCALE GENOMIC DNA]</scope>
    <source>
        <strain evidence="6">ATCC 15264 / DSM 4735 / LMG 14903 / NBRC 16000 / CB 81</strain>
    </source>
</reference>
<dbReference type="Pfam" id="PF00128">
    <property type="entry name" value="Alpha-amylase"/>
    <property type="match status" value="1"/>
</dbReference>
<feature type="domain" description="Glycosyl hydrolase family 13 catalytic" evidence="4">
    <location>
        <begin position="23"/>
        <end position="407"/>
    </location>
</feature>
<dbReference type="PANTHER" id="PTHR10357">
    <property type="entry name" value="ALPHA-AMYLASE FAMILY MEMBER"/>
    <property type="match status" value="1"/>
</dbReference>
<dbReference type="OrthoDB" id="9805159at2"/>
<dbReference type="Gene3D" id="3.20.20.80">
    <property type="entry name" value="Glycosidases"/>
    <property type="match status" value="1"/>
</dbReference>
<dbReference type="SUPFAM" id="SSF51011">
    <property type="entry name" value="Glycosyl hydrolase domain"/>
    <property type="match status" value="1"/>
</dbReference>
<dbReference type="FunFam" id="3.90.400.10:FF:000002">
    <property type="entry name" value="Sucrose isomerase"/>
    <property type="match status" value="1"/>
</dbReference>
<dbReference type="Proteomes" id="UP000002696">
    <property type="component" value="Chromosome"/>
</dbReference>
<dbReference type="InterPro" id="IPR006047">
    <property type="entry name" value="GH13_cat_dom"/>
</dbReference>
<organism evidence="5 6">
    <name type="scientific">Brevundimonas subvibrioides (strain ATCC 15264 / DSM 4735 / LMG 14903 / NBRC 16000 / CB 81)</name>
    <name type="common">Caulobacter subvibrioides</name>
    <dbReference type="NCBI Taxonomy" id="633149"/>
    <lineage>
        <taxon>Bacteria</taxon>
        <taxon>Pseudomonadati</taxon>
        <taxon>Pseudomonadota</taxon>
        <taxon>Alphaproteobacteria</taxon>
        <taxon>Caulobacterales</taxon>
        <taxon>Caulobacteraceae</taxon>
        <taxon>Brevundimonas</taxon>
    </lineage>
</organism>
<evidence type="ECO:0000259" key="4">
    <source>
        <dbReference type="SMART" id="SM00642"/>
    </source>
</evidence>
<dbReference type="InterPro" id="IPR013780">
    <property type="entry name" value="Glyco_hydro_b"/>
</dbReference>
<dbReference type="eggNOG" id="COG0366">
    <property type="taxonomic scope" value="Bacteria"/>
</dbReference>
<evidence type="ECO:0000256" key="2">
    <source>
        <dbReference type="ARBA" id="ARBA00022801"/>
    </source>
</evidence>
<name>D9QPC6_BRESC</name>